<name>A0A7M2WQZ6_9BACT</name>
<dbReference type="KEGG" id="hbs:IPV69_16605"/>
<evidence type="ECO:0000313" key="8">
    <source>
        <dbReference type="Proteomes" id="UP000593765"/>
    </source>
</evidence>
<dbReference type="Pfam" id="PF07635">
    <property type="entry name" value="PSCyt1"/>
    <property type="match status" value="1"/>
</dbReference>
<evidence type="ECO:0000256" key="1">
    <source>
        <dbReference type="ARBA" id="ARBA00022617"/>
    </source>
</evidence>
<evidence type="ECO:0000256" key="5">
    <source>
        <dbReference type="SAM" id="SignalP"/>
    </source>
</evidence>
<keyword evidence="1 4" id="KW-0349">Heme</keyword>
<feature type="chain" id="PRO_5034079473" evidence="5">
    <location>
        <begin position="22"/>
        <end position="150"/>
    </location>
</feature>
<dbReference type="InterPro" id="IPR011429">
    <property type="entry name" value="Cyt_c_Planctomycete-type"/>
</dbReference>
<sequence length="150" mass="16388">MLRKRSLALFALIIPAAMVLAADKPPEKPKAPEKPASGKPAKVDFVTQIKPLFDANCAKCHGVRPTKAYSMLTKAKAFTPGESDEPPIVPGKADQSLIVSLMKAKDPEGRMPQKKPAMKPAEIALIERWINEGAEWPEKVQLTPPPEDKE</sequence>
<keyword evidence="5" id="KW-0732">Signal</keyword>
<evidence type="ECO:0000259" key="6">
    <source>
        <dbReference type="PROSITE" id="PS51007"/>
    </source>
</evidence>
<feature type="domain" description="Cytochrome c" evidence="6">
    <location>
        <begin position="44"/>
        <end position="134"/>
    </location>
</feature>
<evidence type="ECO:0000313" key="7">
    <source>
        <dbReference type="EMBL" id="QOV87896.1"/>
    </source>
</evidence>
<proteinExistence type="predicted"/>
<dbReference type="PROSITE" id="PS51007">
    <property type="entry name" value="CYTC"/>
    <property type="match status" value="1"/>
</dbReference>
<protein>
    <submittedName>
        <fullName evidence="7">C-type cytochrome</fullName>
    </submittedName>
</protein>
<dbReference type="GO" id="GO:0020037">
    <property type="term" value="F:heme binding"/>
    <property type="evidence" value="ECO:0007669"/>
    <property type="project" value="InterPro"/>
</dbReference>
<dbReference type="PANTHER" id="PTHR35889">
    <property type="entry name" value="CYCLOINULO-OLIGOSACCHARIDE FRUCTANOTRANSFERASE-RELATED"/>
    <property type="match status" value="1"/>
</dbReference>
<reference evidence="7 8" key="1">
    <citation type="submission" date="2020-10" db="EMBL/GenBank/DDBJ databases">
        <title>Wide distribution of Phycisphaera-like planctomycetes from WD2101 soil group in peatlands and genome analysis of the first cultivated representative.</title>
        <authorList>
            <person name="Dedysh S.N."/>
            <person name="Beletsky A.V."/>
            <person name="Ivanova A."/>
            <person name="Kulichevskaya I.S."/>
            <person name="Suzina N.E."/>
            <person name="Philippov D.A."/>
            <person name="Rakitin A.L."/>
            <person name="Mardanov A.V."/>
            <person name="Ravin N.V."/>
        </authorList>
    </citation>
    <scope>NUCLEOTIDE SEQUENCE [LARGE SCALE GENOMIC DNA]</scope>
    <source>
        <strain evidence="7 8">M1803</strain>
    </source>
</reference>
<dbReference type="SUPFAM" id="SSF46626">
    <property type="entry name" value="Cytochrome c"/>
    <property type="match status" value="1"/>
</dbReference>
<dbReference type="GO" id="GO:0046872">
    <property type="term" value="F:metal ion binding"/>
    <property type="evidence" value="ECO:0007669"/>
    <property type="project" value="UniProtKB-KW"/>
</dbReference>
<dbReference type="PANTHER" id="PTHR35889:SF3">
    <property type="entry name" value="F-BOX DOMAIN-CONTAINING PROTEIN"/>
    <property type="match status" value="1"/>
</dbReference>
<keyword evidence="3 4" id="KW-0408">Iron</keyword>
<keyword evidence="8" id="KW-1185">Reference proteome</keyword>
<evidence type="ECO:0000256" key="3">
    <source>
        <dbReference type="ARBA" id="ARBA00023004"/>
    </source>
</evidence>
<gene>
    <name evidence="7" type="ORF">IPV69_16605</name>
</gene>
<feature type="signal peptide" evidence="5">
    <location>
        <begin position="1"/>
        <end position="21"/>
    </location>
</feature>
<dbReference type="InterPro" id="IPR036909">
    <property type="entry name" value="Cyt_c-like_dom_sf"/>
</dbReference>
<dbReference type="InterPro" id="IPR009056">
    <property type="entry name" value="Cyt_c-like_dom"/>
</dbReference>
<dbReference type="Gene3D" id="1.10.760.10">
    <property type="entry name" value="Cytochrome c-like domain"/>
    <property type="match status" value="1"/>
</dbReference>
<dbReference type="Proteomes" id="UP000593765">
    <property type="component" value="Chromosome"/>
</dbReference>
<dbReference type="GO" id="GO:0009055">
    <property type="term" value="F:electron transfer activity"/>
    <property type="evidence" value="ECO:0007669"/>
    <property type="project" value="InterPro"/>
</dbReference>
<accession>A0A7M2WQZ6</accession>
<evidence type="ECO:0000256" key="2">
    <source>
        <dbReference type="ARBA" id="ARBA00022723"/>
    </source>
</evidence>
<keyword evidence="2 4" id="KW-0479">Metal-binding</keyword>
<dbReference type="EMBL" id="CP063458">
    <property type="protein sequence ID" value="QOV87896.1"/>
    <property type="molecule type" value="Genomic_DNA"/>
</dbReference>
<evidence type="ECO:0000256" key="4">
    <source>
        <dbReference type="PROSITE-ProRule" id="PRU00433"/>
    </source>
</evidence>
<organism evidence="7 8">
    <name type="scientific">Humisphaera borealis</name>
    <dbReference type="NCBI Taxonomy" id="2807512"/>
    <lineage>
        <taxon>Bacteria</taxon>
        <taxon>Pseudomonadati</taxon>
        <taxon>Planctomycetota</taxon>
        <taxon>Phycisphaerae</taxon>
        <taxon>Tepidisphaerales</taxon>
        <taxon>Tepidisphaeraceae</taxon>
        <taxon>Humisphaera</taxon>
    </lineage>
</organism>
<dbReference type="RefSeq" id="WP_206290811.1">
    <property type="nucleotide sequence ID" value="NZ_CP063458.1"/>
</dbReference>
<dbReference type="AlphaFoldDB" id="A0A7M2WQZ6"/>